<dbReference type="Proteomes" id="UP001159363">
    <property type="component" value="Chromosome 6"/>
</dbReference>
<proteinExistence type="predicted"/>
<feature type="region of interest" description="Disordered" evidence="1">
    <location>
        <begin position="1709"/>
        <end position="1733"/>
    </location>
</feature>
<evidence type="ECO:0000313" key="2">
    <source>
        <dbReference type="EMBL" id="KAJ8880013.1"/>
    </source>
</evidence>
<evidence type="ECO:0000313" key="3">
    <source>
        <dbReference type="Proteomes" id="UP001159363"/>
    </source>
</evidence>
<feature type="region of interest" description="Disordered" evidence="1">
    <location>
        <begin position="239"/>
        <end position="260"/>
    </location>
</feature>
<dbReference type="EMBL" id="JARBHB010000007">
    <property type="protein sequence ID" value="KAJ8880013.1"/>
    <property type="molecule type" value="Genomic_DNA"/>
</dbReference>
<name>A0ABQ9H7A0_9NEOP</name>
<feature type="compositionally biased region" description="Polar residues" evidence="1">
    <location>
        <begin position="894"/>
        <end position="904"/>
    </location>
</feature>
<protein>
    <submittedName>
        <fullName evidence="2">Uncharacterized protein</fullName>
    </submittedName>
</protein>
<organism evidence="2 3">
    <name type="scientific">Dryococelus australis</name>
    <dbReference type="NCBI Taxonomy" id="614101"/>
    <lineage>
        <taxon>Eukaryota</taxon>
        <taxon>Metazoa</taxon>
        <taxon>Ecdysozoa</taxon>
        <taxon>Arthropoda</taxon>
        <taxon>Hexapoda</taxon>
        <taxon>Insecta</taxon>
        <taxon>Pterygota</taxon>
        <taxon>Neoptera</taxon>
        <taxon>Polyneoptera</taxon>
        <taxon>Phasmatodea</taxon>
        <taxon>Verophasmatodea</taxon>
        <taxon>Anareolatae</taxon>
        <taxon>Phasmatidae</taxon>
        <taxon>Eurycanthinae</taxon>
        <taxon>Dryococelus</taxon>
    </lineage>
</organism>
<feature type="compositionally biased region" description="Polar residues" evidence="1">
    <location>
        <begin position="1720"/>
        <end position="1732"/>
    </location>
</feature>
<feature type="region of interest" description="Disordered" evidence="1">
    <location>
        <begin position="949"/>
        <end position="973"/>
    </location>
</feature>
<accession>A0ABQ9H7A0</accession>
<comment type="caution">
    <text evidence="2">The sequence shown here is derived from an EMBL/GenBank/DDBJ whole genome shotgun (WGS) entry which is preliminary data.</text>
</comment>
<evidence type="ECO:0000256" key="1">
    <source>
        <dbReference type="SAM" id="MobiDB-lite"/>
    </source>
</evidence>
<gene>
    <name evidence="2" type="ORF">PR048_020635</name>
</gene>
<feature type="compositionally biased region" description="Polar residues" evidence="1">
    <location>
        <begin position="949"/>
        <end position="958"/>
    </location>
</feature>
<feature type="region of interest" description="Disordered" evidence="1">
    <location>
        <begin position="894"/>
        <end position="916"/>
    </location>
</feature>
<sequence length="2421" mass="270507">MKEVLRVQMAPDLPHPSTEHATLSLRLLILLPWIVNFFGNETRWRRLAMGLHISPACLKLFLFTAPIHGGHYLFKATHNPLPLQHSSDTLFGYLGNWPIHRCSDLHPQSPASSMNGGLLQGVPNHSCGWIIWATHFNLAIDGKKFVPPPKGYSCGSCKRRVNEESRWSHVCLLRTVYFAVVMVPQGVCKGAGRYNTLDRPLTLATPGQLFVLAASFVNKQASVQRPPVARCGRAAIFPRQNGRPSNSRVRQGDRDGTPKVQRYDGNTARLERRSDEVLGVRVSVAHRKKNVAVRLAEDHVTAGQTDGTDGCESSFTLHCHLLGNLDMLGKDGSREPATSRTYVHDKLHITKANGCEATFCDRLCIGHVETSAGPISPSAQLQHGGCSDAILLEYAAGVREISHWPTLRLNSSSFQNGAEIKGVWLRIFAGANGKKTLTPETVECFQDVMYIRNAISEYTKIAKRNYLGRIYNNPSRPSVIRLSVIRSSVSQPSDLQHNFVRPSSKYLVELRPGLQFAESSAERRLPPPPHITTSPTDWNAELTRGSFLLGRRAHQRVKCHTSAPALHSRRDSAAVTFMWGPRWCSGQTTRLTRRLTGRDTRWGHSGRSHWSAGFLWGFHFTCSIQTVQHALVDYPKIEDLRKRLVARSGRAKRIAVGNEKKQRGLQLEMRRVIEDLRKRLVARSGRTKRIAVGNEKSNGRSGTDLQQELEKGWRSLAGGNLSIPMTHDWECSVHWLTQPSTVVVGEDGGCAGLRAVEPVVFRWRTVCAMNRARVVKETGIPMEEVRTVQPRETEVLGLWLYDEIIRATYPDSLVFREMDGVDKILFPCMEAMDRSHLLDRLPQAVAVEWGRARVQRRYLLPPSTLFSDVVRIAATQYLLSSLLLQCGSHTANMASEHNVTSGPNTRRRPGSATDTEARDYLRLRSSGMPSVDTGGISPSFRTVSESWKSITTQDQQFPTKREAKTNGGKLWGEEDLKGAHSPPPPGSIQHRYWNIVDGERRQWNVNYGGRERSSRRSEMEDRITRVVNDSIGHKEGSFGIGHKEGRFGIGHKEGRFGIGHKEGRFGIGHKEGRFGIGHKEGSFGIGHKEGRFGIGHKEGSFGIGHKERIFGIGHKEGSFGIGHKEGRFGIGHKEGRFGEATKRGVLERPALVPPGTSRHSAHCDVTDYAPINEHCTVVYPSHVQFRQKGCGFTCVQQPMEKRRRLEYRHQSHWRVFRGDDLADTFKCIVSSLNTYCKRLQLTFPYCNVPCASTDVTVARPKPFLLCRFNHISEVLKPRSQLELSRMVAKLHALITTDEEMLNDVQYNIVKRAAAYQQIKAVHDKLHGRAVFSLCRAEASPKRRQQPTKDKATPWLVSRGRLRSVTSHILYVSARTCHPGAGRGKLLKKLGARLRFSSSSSSHSTTPLSANRDPEIFASSMACRLDFTYSHADIDCSLVDCCGSKRLWLGAQFIACLLLAIYLHEVSNHTPTNYKSNINVQVREFRLTSDVDSPLTLLVSQLWRNTMSEWLCKPRQQGATRDRCAECPPSRQLAVIARGCPSRRSSGEVADLTSPMVARLLAVLPVLVDLCSAHAAGMQGWGKGLIPEKAASSGTIPTCENPGAVFNLSTNYVRIQTRHSHSYRELKPYTGPEFSHVGIAQDDSSGWQGFLGDLPFPHPCIPALLHSHLISPSSALKTSLLRATQMSSLTHSSTHALNIDTLITSVTQERRQTNKAADAPATSSKMADNSDSEILNPVFPHTQEKIEQNICLSRTKGGYGAARMRTLSYRRIYGVTPHLPNSPVPCVRRYQADGPHRRFAYGYGVEADTAATRGSVISGNLRLSSEPPLPEASTGQGSFRLMNYSFRREIPILNHTHWQRDVTSLANQHLISHVPAGTPANREPFAACIVQSDARSVPTAPHRPISERARPQQSNRQCHCKNEWCVLYVREFLQSTLFHAMYVAGHWNGVLYVREFLQSTLFHAMYVAGHWNGVLYVREFLQSMLFHAMYVAVDAVPCYVRCRSLEWCLIREGIPPVDAVPCYVRCRSLEWCVLYVREFLQSTVFHAMYVAVDAVPCYVRCRSLEWCVLYVREFLQSMLFHAMYVAGHWSDFPCCNIVDTTTKRMNTLTPRHISYRLFTANTIGACATRGIQLVRAPCGEYNWCVRHAGNTIGACAMRGIQLVRAPRGEYNWCVRHAGNTIGACAMRETQLVRAPRGEYNWCVRHAGNTIGACATRGIQLVRAPRGEYNWCVRHAGNTIGACAMRETQLVRAPRGEYNWCVRHAGNTIGACATRGIQLVRAPRGEYNWCVRHAGNTIGACAMRETQLYKLEEVWPEEEEGVVCSQCLKCSFSHVTIKLAFNVLGHAVVWWLDHSPPTKANRVRFPVESPPGFSHVGIVPDDVADRQVFSGISRFPGPCILALLHTHLASPSSSRTLAKVAEP</sequence>
<reference evidence="2 3" key="1">
    <citation type="submission" date="2023-02" db="EMBL/GenBank/DDBJ databases">
        <title>LHISI_Scaffold_Assembly.</title>
        <authorList>
            <person name="Stuart O.P."/>
            <person name="Cleave R."/>
            <person name="Magrath M.J.L."/>
            <person name="Mikheyev A.S."/>
        </authorList>
    </citation>
    <scope>NUCLEOTIDE SEQUENCE [LARGE SCALE GENOMIC DNA]</scope>
    <source>
        <strain evidence="2">Daus_M_001</strain>
        <tissue evidence="2">Leg muscle</tissue>
    </source>
</reference>
<keyword evidence="3" id="KW-1185">Reference proteome</keyword>